<name>A0ABN2QWB4_9ACTN</name>
<evidence type="ECO:0008006" key="4">
    <source>
        <dbReference type="Google" id="ProtNLM"/>
    </source>
</evidence>
<feature type="region of interest" description="Disordered" evidence="1">
    <location>
        <begin position="78"/>
        <end position="98"/>
    </location>
</feature>
<comment type="caution">
    <text evidence="2">The sequence shown here is derived from an EMBL/GenBank/DDBJ whole genome shotgun (WGS) entry which is preliminary data.</text>
</comment>
<accession>A0ABN2QWB4</accession>
<dbReference type="EMBL" id="BAAAQM010000005">
    <property type="protein sequence ID" value="GAA1959328.1"/>
    <property type="molecule type" value="Genomic_DNA"/>
</dbReference>
<gene>
    <name evidence="2" type="ORF">GCM10009838_14590</name>
</gene>
<evidence type="ECO:0000313" key="3">
    <source>
        <dbReference type="Proteomes" id="UP001499854"/>
    </source>
</evidence>
<organism evidence="2 3">
    <name type="scientific">Catenulispora subtropica</name>
    <dbReference type="NCBI Taxonomy" id="450798"/>
    <lineage>
        <taxon>Bacteria</taxon>
        <taxon>Bacillati</taxon>
        <taxon>Actinomycetota</taxon>
        <taxon>Actinomycetes</taxon>
        <taxon>Catenulisporales</taxon>
        <taxon>Catenulisporaceae</taxon>
        <taxon>Catenulispora</taxon>
    </lineage>
</organism>
<protein>
    <recommendedName>
        <fullName evidence="4">HTH cro/C1-type domain-containing protein</fullName>
    </recommendedName>
</protein>
<dbReference type="Proteomes" id="UP001499854">
    <property type="component" value="Unassembled WGS sequence"/>
</dbReference>
<evidence type="ECO:0000256" key="1">
    <source>
        <dbReference type="SAM" id="MobiDB-lite"/>
    </source>
</evidence>
<keyword evidence="3" id="KW-1185">Reference proteome</keyword>
<reference evidence="2 3" key="1">
    <citation type="journal article" date="2019" name="Int. J. Syst. Evol. Microbiol.">
        <title>The Global Catalogue of Microorganisms (GCM) 10K type strain sequencing project: providing services to taxonomists for standard genome sequencing and annotation.</title>
        <authorList>
            <consortium name="The Broad Institute Genomics Platform"/>
            <consortium name="The Broad Institute Genome Sequencing Center for Infectious Disease"/>
            <person name="Wu L."/>
            <person name="Ma J."/>
        </authorList>
    </citation>
    <scope>NUCLEOTIDE SEQUENCE [LARGE SCALE GENOMIC DNA]</scope>
    <source>
        <strain evidence="2 3">JCM 16013</strain>
    </source>
</reference>
<evidence type="ECO:0000313" key="2">
    <source>
        <dbReference type="EMBL" id="GAA1959328.1"/>
    </source>
</evidence>
<sequence length="213" mass="23978">MAHAAQQTGGYGLFQSGWRAEGTEPQRHHPSRSAIYAALSGKTLPQAPTLLALLKEWGQGAESRLHWLKRRDELQRQLAASQRGRGGRPMPPQPSSHAARELRNYMHELRKQRRDWASIKEIADYGEAHPVTLAAALRGPRLPSWNTLASFLKGIGFEEDDVDRLTWEDDPRFDDPAFLLTQTDEVLRMRGLWLAARAVAKGEADQTLKRAGR</sequence>
<feature type="region of interest" description="Disordered" evidence="1">
    <location>
        <begin position="1"/>
        <end position="31"/>
    </location>
</feature>
<proteinExistence type="predicted"/>